<dbReference type="Pfam" id="PF00407">
    <property type="entry name" value="Bet_v_1"/>
    <property type="match status" value="2"/>
</dbReference>
<dbReference type="InterPro" id="IPR023393">
    <property type="entry name" value="START-like_dom_sf"/>
</dbReference>
<gene>
    <name evidence="2" type="ORF">Tsubulata_021426</name>
</gene>
<name>A0A9Q0G253_9ROSI</name>
<comment type="caution">
    <text evidence="2">The sequence shown here is derived from an EMBL/GenBank/DDBJ whole genome shotgun (WGS) entry which is preliminary data.</text>
</comment>
<dbReference type="Gene3D" id="3.30.530.20">
    <property type="match status" value="2"/>
</dbReference>
<dbReference type="EMBL" id="JAKUCV010003012">
    <property type="protein sequence ID" value="KAJ4840591.1"/>
    <property type="molecule type" value="Genomic_DNA"/>
</dbReference>
<feature type="domain" description="Bet v I/Major latex protein" evidence="1">
    <location>
        <begin position="2"/>
        <end position="153"/>
    </location>
</feature>
<proteinExistence type="predicted"/>
<organism evidence="2 3">
    <name type="scientific">Turnera subulata</name>
    <dbReference type="NCBI Taxonomy" id="218843"/>
    <lineage>
        <taxon>Eukaryota</taxon>
        <taxon>Viridiplantae</taxon>
        <taxon>Streptophyta</taxon>
        <taxon>Embryophyta</taxon>
        <taxon>Tracheophyta</taxon>
        <taxon>Spermatophyta</taxon>
        <taxon>Magnoliopsida</taxon>
        <taxon>eudicotyledons</taxon>
        <taxon>Gunneridae</taxon>
        <taxon>Pentapetalae</taxon>
        <taxon>rosids</taxon>
        <taxon>fabids</taxon>
        <taxon>Malpighiales</taxon>
        <taxon>Passifloraceae</taxon>
        <taxon>Turnera</taxon>
    </lineage>
</organism>
<evidence type="ECO:0000259" key="1">
    <source>
        <dbReference type="SMART" id="SM01037"/>
    </source>
</evidence>
<protein>
    <recommendedName>
        <fullName evidence="1">Bet v I/Major latex protein domain-containing protein</fullName>
    </recommendedName>
</protein>
<dbReference type="SMART" id="SM01037">
    <property type="entry name" value="Bet_v_1"/>
    <property type="match status" value="2"/>
</dbReference>
<keyword evidence="3" id="KW-1185">Reference proteome</keyword>
<sequence>MSLKGNLEAEVELKTDAKTIHDVFSGRPHHISNMTPERIQGFELHEGDLGTPGTILTWSYLHEGIPKIAKEVVEAIDDVNLSTTFKVIKGDLLTEYKDFKTTVKATPRANGEGTIAHWHFEYEKLHEGIPDPHSLLDFTIHLTKDIDDHHVNQANKVTLKSSQRYHQISQTPIHRVSVYFTWKILEMSLQGSMEVEVEIKTDAITFHDLFTRRPHHISIMSPENITGVEVHDGDFGTEGATLMCNYVHAGFPMIAKELIEVVDDVNFSSTYRMIEGDLLKHYKVFKTTVKATPKASGEGSMVLWHYDYEKLNEGIPDPHPLLEYATNITKDIEGYLVNQANK</sequence>
<dbReference type="InterPro" id="IPR000916">
    <property type="entry name" value="Bet_v_I/MLP"/>
</dbReference>
<dbReference type="AlphaFoldDB" id="A0A9Q0G253"/>
<dbReference type="InterPro" id="IPR051761">
    <property type="entry name" value="MLP-like_ligand-binding"/>
</dbReference>
<dbReference type="GO" id="GO:0006952">
    <property type="term" value="P:defense response"/>
    <property type="evidence" value="ECO:0007669"/>
    <property type="project" value="InterPro"/>
</dbReference>
<dbReference type="CDD" id="cd07816">
    <property type="entry name" value="Bet_v1-like"/>
    <property type="match status" value="2"/>
</dbReference>
<dbReference type="PANTHER" id="PTHR31907">
    <property type="entry name" value="MLP-LIKE PROTEIN 423"/>
    <property type="match status" value="1"/>
</dbReference>
<accession>A0A9Q0G253</accession>
<dbReference type="SUPFAM" id="SSF55961">
    <property type="entry name" value="Bet v1-like"/>
    <property type="match status" value="2"/>
</dbReference>
<reference evidence="2" key="1">
    <citation type="submission" date="2022-02" db="EMBL/GenBank/DDBJ databases">
        <authorList>
            <person name="Henning P.M."/>
            <person name="McCubbin A.G."/>
            <person name="Shore J.S."/>
        </authorList>
    </citation>
    <scope>NUCLEOTIDE SEQUENCE</scope>
    <source>
        <strain evidence="2">F60SS</strain>
        <tissue evidence="2">Leaves</tissue>
    </source>
</reference>
<evidence type="ECO:0000313" key="2">
    <source>
        <dbReference type="EMBL" id="KAJ4840591.1"/>
    </source>
</evidence>
<evidence type="ECO:0000313" key="3">
    <source>
        <dbReference type="Proteomes" id="UP001141552"/>
    </source>
</evidence>
<dbReference type="Proteomes" id="UP001141552">
    <property type="component" value="Unassembled WGS sequence"/>
</dbReference>
<reference evidence="2" key="2">
    <citation type="journal article" date="2023" name="Plants (Basel)">
        <title>Annotation of the Turnera subulata (Passifloraceae) Draft Genome Reveals the S-Locus Evolved after the Divergence of Turneroideae from Passifloroideae in a Stepwise Manner.</title>
        <authorList>
            <person name="Henning P.M."/>
            <person name="Roalson E.H."/>
            <person name="Mir W."/>
            <person name="McCubbin A.G."/>
            <person name="Shore J.S."/>
        </authorList>
    </citation>
    <scope>NUCLEOTIDE SEQUENCE</scope>
    <source>
        <strain evidence="2">F60SS</strain>
    </source>
</reference>
<feature type="domain" description="Bet v I/Major latex protein" evidence="1">
    <location>
        <begin position="188"/>
        <end position="339"/>
    </location>
</feature>
<dbReference type="OrthoDB" id="1858121at2759"/>